<evidence type="ECO:0008006" key="3">
    <source>
        <dbReference type="Google" id="ProtNLM"/>
    </source>
</evidence>
<protein>
    <recommendedName>
        <fullName evidence="3">Mos1 transposase HTH domain-containing protein</fullName>
    </recommendedName>
</protein>
<dbReference type="AlphaFoldDB" id="A0A4C1VH51"/>
<dbReference type="Proteomes" id="UP000299102">
    <property type="component" value="Unassembled WGS sequence"/>
</dbReference>
<dbReference type="OrthoDB" id="10017160at2759"/>
<gene>
    <name evidence="1" type="ORF">EVAR_84970_1</name>
</gene>
<reference evidence="1 2" key="1">
    <citation type="journal article" date="2019" name="Commun. Biol.">
        <title>The bagworm genome reveals a unique fibroin gene that provides high tensile strength.</title>
        <authorList>
            <person name="Kono N."/>
            <person name="Nakamura H."/>
            <person name="Ohtoshi R."/>
            <person name="Tomita M."/>
            <person name="Numata K."/>
            <person name="Arakawa K."/>
        </authorList>
    </citation>
    <scope>NUCLEOTIDE SEQUENCE [LARGE SCALE GENOMIC DNA]</scope>
</reference>
<keyword evidence="2" id="KW-1185">Reference proteome</keyword>
<sequence>MGDMKDEGIHLHAVPRDAFDFFEIGIVTASDNGIQSKKETKIESRTSIRLESETGAGIENEKLLLAFYYEVPSLGTVYDWFNEFKRGRINLTDDLREGCPSAATTEDVVFGGRVVCLMIQTDKRLTYQQIS</sequence>
<dbReference type="EMBL" id="BGZK01000341">
    <property type="protein sequence ID" value="GBP37983.1"/>
    <property type="molecule type" value="Genomic_DNA"/>
</dbReference>
<evidence type="ECO:0000313" key="1">
    <source>
        <dbReference type="EMBL" id="GBP37983.1"/>
    </source>
</evidence>
<evidence type="ECO:0000313" key="2">
    <source>
        <dbReference type="Proteomes" id="UP000299102"/>
    </source>
</evidence>
<comment type="caution">
    <text evidence="1">The sequence shown here is derived from an EMBL/GenBank/DDBJ whole genome shotgun (WGS) entry which is preliminary data.</text>
</comment>
<proteinExistence type="predicted"/>
<accession>A0A4C1VH51</accession>
<organism evidence="1 2">
    <name type="scientific">Eumeta variegata</name>
    <name type="common">Bagworm moth</name>
    <name type="synonym">Eumeta japonica</name>
    <dbReference type="NCBI Taxonomy" id="151549"/>
    <lineage>
        <taxon>Eukaryota</taxon>
        <taxon>Metazoa</taxon>
        <taxon>Ecdysozoa</taxon>
        <taxon>Arthropoda</taxon>
        <taxon>Hexapoda</taxon>
        <taxon>Insecta</taxon>
        <taxon>Pterygota</taxon>
        <taxon>Neoptera</taxon>
        <taxon>Endopterygota</taxon>
        <taxon>Lepidoptera</taxon>
        <taxon>Glossata</taxon>
        <taxon>Ditrysia</taxon>
        <taxon>Tineoidea</taxon>
        <taxon>Psychidae</taxon>
        <taxon>Oiketicinae</taxon>
        <taxon>Eumeta</taxon>
    </lineage>
</organism>
<name>A0A4C1VH51_EUMVA</name>